<evidence type="ECO:0000256" key="16">
    <source>
        <dbReference type="SAM" id="Phobius"/>
    </source>
</evidence>
<feature type="transmembrane region" description="Helical" evidence="16">
    <location>
        <begin position="521"/>
        <end position="542"/>
    </location>
</feature>
<gene>
    <name evidence="18" type="primary">Slc4a11</name>
    <name evidence="18" type="ORF">COPSEC_R03992</name>
</gene>
<dbReference type="InterPro" id="IPR016152">
    <property type="entry name" value="PTrfase/Anion_transptr"/>
</dbReference>
<dbReference type="InterPro" id="IPR011531">
    <property type="entry name" value="HCO3_transpt-like_TM_dom"/>
</dbReference>
<protein>
    <recommendedName>
        <fullName evidence="14">Solute carrier family 4 member 11</fullName>
    </recommendedName>
    <alternativeName>
        <fullName evidence="15">Sodium borate cotransporter 1</fullName>
    </alternativeName>
</protein>
<dbReference type="OrthoDB" id="1735926at2759"/>
<evidence type="ECO:0000256" key="13">
    <source>
        <dbReference type="ARBA" id="ARBA00052481"/>
    </source>
</evidence>
<keyword evidence="10" id="KW-0406">Ion transport</keyword>
<feature type="non-terminal residue" evidence="18">
    <location>
        <position position="1"/>
    </location>
</feature>
<dbReference type="GO" id="GO:0016323">
    <property type="term" value="C:basolateral plasma membrane"/>
    <property type="evidence" value="ECO:0007669"/>
    <property type="project" value="UniProtKB-SubCell"/>
</dbReference>
<name>A0A851V8G2_9PASS</name>
<dbReference type="GO" id="GO:0050801">
    <property type="term" value="P:monoatomic ion homeostasis"/>
    <property type="evidence" value="ECO:0007669"/>
    <property type="project" value="UniProtKB-ARBA"/>
</dbReference>
<evidence type="ECO:0000256" key="4">
    <source>
        <dbReference type="ARBA" id="ARBA00022448"/>
    </source>
</evidence>
<keyword evidence="9 16" id="KW-1133">Transmembrane helix</keyword>
<dbReference type="PANTHER" id="PTHR11453:SF127">
    <property type="entry name" value="SOLUTE CARRIER FAMILY 4 MEMBER 11"/>
    <property type="match status" value="1"/>
</dbReference>
<keyword evidence="11 16" id="KW-0472">Membrane</keyword>
<evidence type="ECO:0000256" key="2">
    <source>
        <dbReference type="ARBA" id="ARBA00010993"/>
    </source>
</evidence>
<feature type="transmembrane region" description="Helical" evidence="16">
    <location>
        <begin position="595"/>
        <end position="621"/>
    </location>
</feature>
<dbReference type="AlphaFoldDB" id="A0A851V8G2"/>
<feature type="transmembrane region" description="Helical" evidence="16">
    <location>
        <begin position="449"/>
        <end position="467"/>
    </location>
</feature>
<keyword evidence="6" id="KW-0039">Anion exchange</keyword>
<comment type="catalytic activity">
    <reaction evidence="13">
        <text>tetrahydroxoborate(in) + 2 Na(+)(in) = tetrahydroxoborate(out) + 2 Na(+)(out)</text>
        <dbReference type="Rhea" id="RHEA:66816"/>
        <dbReference type="ChEBI" id="CHEBI:29101"/>
        <dbReference type="ChEBI" id="CHEBI:41132"/>
    </reaction>
    <physiologicalReaction direction="left-to-right" evidence="13">
        <dbReference type="Rhea" id="RHEA:66817"/>
    </physiologicalReaction>
</comment>
<evidence type="ECO:0000313" key="18">
    <source>
        <dbReference type="EMBL" id="NXD34900.1"/>
    </source>
</evidence>
<dbReference type="Gene3D" id="3.40.930.10">
    <property type="entry name" value="Mannitol-specific EII, Chain A"/>
    <property type="match status" value="1"/>
</dbReference>
<evidence type="ECO:0000256" key="14">
    <source>
        <dbReference type="ARBA" id="ARBA00071259"/>
    </source>
</evidence>
<dbReference type="GO" id="GO:0005452">
    <property type="term" value="F:solute:inorganic anion antiporter activity"/>
    <property type="evidence" value="ECO:0007669"/>
    <property type="project" value="InterPro"/>
</dbReference>
<comment type="subunit">
    <text evidence="3">Homodimer.</text>
</comment>
<evidence type="ECO:0000256" key="1">
    <source>
        <dbReference type="ARBA" id="ARBA00004554"/>
    </source>
</evidence>
<feature type="transmembrane region" description="Helical" evidence="16">
    <location>
        <begin position="415"/>
        <end position="437"/>
    </location>
</feature>
<dbReference type="GO" id="GO:0006820">
    <property type="term" value="P:monoatomic anion transport"/>
    <property type="evidence" value="ECO:0007669"/>
    <property type="project" value="InterPro"/>
</dbReference>
<dbReference type="Pfam" id="PF00955">
    <property type="entry name" value="HCO3_cotransp"/>
    <property type="match status" value="1"/>
</dbReference>
<feature type="domain" description="Bicarbonate transporter-like transmembrane" evidence="17">
    <location>
        <begin position="300"/>
        <end position="816"/>
    </location>
</feature>
<evidence type="ECO:0000256" key="5">
    <source>
        <dbReference type="ARBA" id="ARBA00022475"/>
    </source>
</evidence>
<dbReference type="GO" id="GO:0042044">
    <property type="term" value="P:fluid transport"/>
    <property type="evidence" value="ECO:0007669"/>
    <property type="project" value="UniProtKB-ARBA"/>
</dbReference>
<dbReference type="Proteomes" id="UP000659062">
    <property type="component" value="Unassembled WGS sequence"/>
</dbReference>
<comment type="subcellular location">
    <subcellularLocation>
        <location evidence="1">Basolateral cell membrane</location>
        <topology evidence="1">Multi-pass membrane protein</topology>
    </subcellularLocation>
</comment>
<dbReference type="SUPFAM" id="SSF55804">
    <property type="entry name" value="Phoshotransferase/anion transport protein"/>
    <property type="match status" value="1"/>
</dbReference>
<accession>A0A851V8G2</accession>
<evidence type="ECO:0000256" key="8">
    <source>
        <dbReference type="ARBA" id="ARBA00022847"/>
    </source>
</evidence>
<feature type="transmembrane region" description="Helical" evidence="16">
    <location>
        <begin position="642"/>
        <end position="665"/>
    </location>
</feature>
<evidence type="ECO:0000256" key="7">
    <source>
        <dbReference type="ARBA" id="ARBA00022692"/>
    </source>
</evidence>
<organism evidence="18 19">
    <name type="scientific">Copsychus sechellarum</name>
    <dbReference type="NCBI Taxonomy" id="797021"/>
    <lineage>
        <taxon>Eukaryota</taxon>
        <taxon>Metazoa</taxon>
        <taxon>Chordata</taxon>
        <taxon>Craniata</taxon>
        <taxon>Vertebrata</taxon>
        <taxon>Euteleostomi</taxon>
        <taxon>Archelosauria</taxon>
        <taxon>Archosauria</taxon>
        <taxon>Dinosauria</taxon>
        <taxon>Saurischia</taxon>
        <taxon>Theropoda</taxon>
        <taxon>Coelurosauria</taxon>
        <taxon>Aves</taxon>
        <taxon>Neognathae</taxon>
        <taxon>Neoaves</taxon>
        <taxon>Telluraves</taxon>
        <taxon>Australaves</taxon>
        <taxon>Passeriformes</taxon>
        <taxon>Muscicapidae</taxon>
        <taxon>Copsychus</taxon>
    </lineage>
</organism>
<sequence length="816" mass="91214">RPPHGAPVSLSGYLKCDTDDAKEEAASEELFDGVNSTIVSGDSIRFFVNVNLEGPPSATAESEGAGCVLLHTSRKYLKLKNFEEEVRAQRDLDGFLARASIILDETATSLDDVLREMLKHFAEDPENMEPSCNFEKIMNTLFTDSGTPREGNVHLLSDTIQGVTATVTGVQYQQSWLCIICTIKSLQRRHVCISRLERPQNWGENSCEVRFVILVLAPPKMKSTKTATEVGRTFATMFSDITFRQKLLETKTEEEFKEALVHQRHLLTVANQRPAGMKDGHKAHTLPSFLQLHDFLSIGKGISDDIARRFPVYALDFTDGIIGNNKAIGKYITTMIFLYFACLLPSIAFGSLNDENTRGAIDVRKTIFGQCIGGLLYALFSGQPLVVLLTTAPLALYINVIRGICDDYQLDFSAFYAWIGLWNSFFLVIYSLFNVSLLMKLFKRSTEEIIALFISITFVLDAIKGIVKVFKKYYHHGHTGGVKSRADAIPGLGINTTFLMNSSVSENQTCTHDGHYGRETAVLSLMLMLGTLWLGHTLYQFKKSPYLHARVREILSDCALPISVLTFSVVGSYIFKEIEMSKFNYNASDSLFVLAPVQSLSIGSVMSAMGLGFLLSMLFFIEQNIVASLANAPENRLVKGTAYHWDLLLVALINTGLSVFGLPWIHAAFPHSPMHVRALAYVEERVESGHIYETIVSVKETRLTSLVANFLVGLSLLLLPFPLQWIPKPVLFGLFLYIALTSIDGNQLFERVALLLKEQTAYPPTHYIRRVPQRKIHYFTGLQVLQLLILCGFGMSPLPYMKMIFPLIMIGMIPIR</sequence>
<proteinExistence type="inferred from homology"/>
<comment type="caution">
    <text evidence="18">The sequence shown here is derived from an EMBL/GenBank/DDBJ whole genome shotgun (WGS) entry which is preliminary data.</text>
</comment>
<reference evidence="18" key="1">
    <citation type="submission" date="2019-09" db="EMBL/GenBank/DDBJ databases">
        <title>Bird 10,000 Genomes (B10K) Project - Family phase.</title>
        <authorList>
            <person name="Zhang G."/>
        </authorList>
    </citation>
    <scope>NUCLEOTIDE SEQUENCE</scope>
    <source>
        <strain evidence="18">OUT-0061</strain>
        <tissue evidence="18">Blood</tissue>
    </source>
</reference>
<comment type="similarity">
    <text evidence="2">Belongs to the anion exchanger (TC 2.A.31) family.</text>
</comment>
<dbReference type="EMBL" id="WBNE01000015">
    <property type="protein sequence ID" value="NXD34900.1"/>
    <property type="molecule type" value="Genomic_DNA"/>
</dbReference>
<keyword evidence="7 16" id="KW-0812">Transmembrane</keyword>
<feature type="transmembrane region" description="Helical" evidence="16">
    <location>
        <begin position="374"/>
        <end position="395"/>
    </location>
</feature>
<evidence type="ECO:0000256" key="15">
    <source>
        <dbReference type="ARBA" id="ARBA00078657"/>
    </source>
</evidence>
<evidence type="ECO:0000256" key="6">
    <source>
        <dbReference type="ARBA" id="ARBA00022681"/>
    </source>
</evidence>
<feature type="transmembrane region" description="Helical" evidence="16">
    <location>
        <begin position="776"/>
        <end position="795"/>
    </location>
</feature>
<keyword evidence="5" id="KW-1003">Cell membrane</keyword>
<evidence type="ECO:0000256" key="11">
    <source>
        <dbReference type="ARBA" id="ARBA00023136"/>
    </source>
</evidence>
<dbReference type="Gene3D" id="1.10.287.570">
    <property type="entry name" value="Helical hairpin bin"/>
    <property type="match status" value="1"/>
</dbReference>
<keyword evidence="4" id="KW-0813">Transport</keyword>
<dbReference type="FunFam" id="1.10.287.570:FF:000002">
    <property type="entry name" value="Solute carrier family 4 member 11"/>
    <property type="match status" value="1"/>
</dbReference>
<feature type="non-terminal residue" evidence="18">
    <location>
        <position position="816"/>
    </location>
</feature>
<evidence type="ECO:0000256" key="10">
    <source>
        <dbReference type="ARBA" id="ARBA00023065"/>
    </source>
</evidence>
<dbReference type="GO" id="GO:0015293">
    <property type="term" value="F:symporter activity"/>
    <property type="evidence" value="ECO:0007669"/>
    <property type="project" value="UniProtKB-KW"/>
</dbReference>
<dbReference type="InterPro" id="IPR003020">
    <property type="entry name" value="HCO3_transpt_euk"/>
</dbReference>
<evidence type="ECO:0000259" key="17">
    <source>
        <dbReference type="Pfam" id="PF00955"/>
    </source>
</evidence>
<feature type="transmembrane region" description="Helical" evidence="16">
    <location>
        <begin position="554"/>
        <end position="575"/>
    </location>
</feature>
<dbReference type="FunFam" id="3.40.930.10:FF:000013">
    <property type="entry name" value="Solute carrier family 4 member 11"/>
    <property type="match status" value="1"/>
</dbReference>
<keyword evidence="8" id="KW-0769">Symport</keyword>
<evidence type="ECO:0000313" key="19">
    <source>
        <dbReference type="Proteomes" id="UP000659062"/>
    </source>
</evidence>
<evidence type="ECO:0000256" key="12">
    <source>
        <dbReference type="ARBA" id="ARBA00023180"/>
    </source>
</evidence>
<keyword evidence="19" id="KW-1185">Reference proteome</keyword>
<keyword evidence="12" id="KW-0325">Glycoprotein</keyword>
<feature type="transmembrane region" description="Helical" evidence="16">
    <location>
        <begin position="730"/>
        <end position="749"/>
    </location>
</feature>
<dbReference type="PRINTS" id="PR01231">
    <property type="entry name" value="HCO3TRNSPORT"/>
</dbReference>
<feature type="transmembrane region" description="Helical" evidence="16">
    <location>
        <begin position="331"/>
        <end position="353"/>
    </location>
</feature>
<evidence type="ECO:0000256" key="3">
    <source>
        <dbReference type="ARBA" id="ARBA00011738"/>
    </source>
</evidence>
<dbReference type="PANTHER" id="PTHR11453">
    <property type="entry name" value="ANION EXCHANGE PROTEIN"/>
    <property type="match status" value="1"/>
</dbReference>
<evidence type="ECO:0000256" key="9">
    <source>
        <dbReference type="ARBA" id="ARBA00022989"/>
    </source>
</evidence>